<dbReference type="KEGG" id="thes:FHQ07_01175"/>
<evidence type="ECO:0000313" key="1">
    <source>
        <dbReference type="EMBL" id="QDA56027.1"/>
    </source>
</evidence>
<reference evidence="1 2" key="1">
    <citation type="submission" date="2019-06" db="EMBL/GenBank/DDBJ databases">
        <title>Thermomonas aquatica sp. nov., isolated from an industrial wastewater treatment plant.</title>
        <authorList>
            <person name="Jeon J.H."/>
            <person name="Park D.-S."/>
        </authorList>
    </citation>
    <scope>NUCLEOTIDE SEQUENCE [LARGE SCALE GENOMIC DNA]</scope>
    <source>
        <strain evidence="1 2">SY21</strain>
    </source>
</reference>
<dbReference type="AlphaFoldDB" id="A0A5B7ZMB5"/>
<name>A0A5B7ZMB5_9GAMM</name>
<dbReference type="EMBL" id="CP040871">
    <property type="protein sequence ID" value="QDA56027.1"/>
    <property type="molecule type" value="Genomic_DNA"/>
</dbReference>
<evidence type="ECO:0000313" key="2">
    <source>
        <dbReference type="Proteomes" id="UP000308149"/>
    </source>
</evidence>
<dbReference type="Proteomes" id="UP000308149">
    <property type="component" value="Chromosome"/>
</dbReference>
<organism evidence="1 2">
    <name type="scientific">Thermomonas aquatica</name>
    <dbReference type="NCBI Taxonomy" id="2202149"/>
    <lineage>
        <taxon>Bacteria</taxon>
        <taxon>Pseudomonadati</taxon>
        <taxon>Pseudomonadota</taxon>
        <taxon>Gammaproteobacteria</taxon>
        <taxon>Lysobacterales</taxon>
        <taxon>Lysobacteraceae</taxon>
        <taxon>Thermomonas</taxon>
    </lineage>
</organism>
<keyword evidence="2" id="KW-1185">Reference proteome</keyword>
<proteinExistence type="predicted"/>
<gene>
    <name evidence="1" type="ORF">FHQ07_01175</name>
</gene>
<sequence>MAYADSNGKSHAEDDETVVHKGLDLFDVDGLNVAAIELLSRARESLEDVRENEHGCCGPEVHSR</sequence>
<dbReference type="RefSeq" id="WP_139714938.1">
    <property type="nucleotide sequence ID" value="NZ_CP040871.1"/>
</dbReference>
<protein>
    <submittedName>
        <fullName evidence="1">Uncharacterized protein</fullName>
    </submittedName>
</protein>
<accession>A0A5B7ZMB5</accession>